<evidence type="ECO:0000313" key="1">
    <source>
        <dbReference type="EMBL" id="GAA0317202.1"/>
    </source>
</evidence>
<proteinExistence type="predicted"/>
<sequence>MIKTDTWLENRDIIKELQQTDAHFAEIFEEHCQLDKKINRLDQDLIKHSSRDEEIEQMKRRKLHLKDEIYQIIQKNKTEAQT</sequence>
<protein>
    <submittedName>
        <fullName evidence="1">YdcH family protein</fullName>
    </submittedName>
</protein>
<keyword evidence="2" id="KW-1185">Reference proteome</keyword>
<dbReference type="Proteomes" id="UP001501787">
    <property type="component" value="Unassembled WGS sequence"/>
</dbReference>
<dbReference type="Pfam" id="PF04325">
    <property type="entry name" value="DUF465"/>
    <property type="match status" value="1"/>
</dbReference>
<comment type="caution">
    <text evidence="1">The sequence shown here is derived from an EMBL/GenBank/DDBJ whole genome shotgun (WGS) entry which is preliminary data.</text>
</comment>
<reference evidence="2" key="1">
    <citation type="journal article" date="2019" name="Int. J. Syst. Evol. Microbiol.">
        <title>The Global Catalogue of Microorganisms (GCM) 10K type strain sequencing project: providing services to taxonomists for standard genome sequencing and annotation.</title>
        <authorList>
            <consortium name="The Broad Institute Genomics Platform"/>
            <consortium name="The Broad Institute Genome Sequencing Center for Infectious Disease"/>
            <person name="Wu L."/>
            <person name="Ma J."/>
        </authorList>
    </citation>
    <scope>NUCLEOTIDE SEQUENCE [LARGE SCALE GENOMIC DNA]</scope>
    <source>
        <strain evidence="2">JCM 16343</strain>
    </source>
</reference>
<dbReference type="InterPro" id="IPR007420">
    <property type="entry name" value="DUF465"/>
</dbReference>
<dbReference type="RefSeq" id="WP_201504858.1">
    <property type="nucleotide sequence ID" value="NZ_BAAAFR010000002.1"/>
</dbReference>
<gene>
    <name evidence="1" type="ORF">GCM10009129_13350</name>
</gene>
<name>A0ABP3FK88_9GAMM</name>
<organism evidence="1 2">
    <name type="scientific">Psychrobacter aestuarii</name>
    <dbReference type="NCBI Taxonomy" id="556327"/>
    <lineage>
        <taxon>Bacteria</taxon>
        <taxon>Pseudomonadati</taxon>
        <taxon>Pseudomonadota</taxon>
        <taxon>Gammaproteobacteria</taxon>
        <taxon>Moraxellales</taxon>
        <taxon>Moraxellaceae</taxon>
        <taxon>Psychrobacter</taxon>
    </lineage>
</organism>
<dbReference type="Gene3D" id="6.10.280.50">
    <property type="match status" value="1"/>
</dbReference>
<dbReference type="EMBL" id="BAAAFR010000002">
    <property type="protein sequence ID" value="GAA0317202.1"/>
    <property type="molecule type" value="Genomic_DNA"/>
</dbReference>
<evidence type="ECO:0000313" key="2">
    <source>
        <dbReference type="Proteomes" id="UP001501787"/>
    </source>
</evidence>
<dbReference type="InterPro" id="IPR038444">
    <property type="entry name" value="DUF465_sf"/>
</dbReference>
<accession>A0ABP3FK88</accession>